<name>K1PMG3_MAGGI</name>
<dbReference type="EMBL" id="JH816701">
    <property type="protein sequence ID" value="EKC25187.1"/>
    <property type="molecule type" value="Genomic_DNA"/>
</dbReference>
<dbReference type="InterPro" id="IPR013694">
    <property type="entry name" value="VIT"/>
</dbReference>
<evidence type="ECO:0000313" key="1">
    <source>
        <dbReference type="EMBL" id="EKC25187.1"/>
    </source>
</evidence>
<gene>
    <name evidence="1" type="ORF">CGI_10014865</name>
</gene>
<dbReference type="GO" id="GO:0008270">
    <property type="term" value="F:zinc ion binding"/>
    <property type="evidence" value="ECO:0007669"/>
    <property type="project" value="InterPro"/>
</dbReference>
<dbReference type="HOGENOM" id="CLU_057002_0_0_1"/>
<dbReference type="InterPro" id="IPR007527">
    <property type="entry name" value="Znf_SWIM"/>
</dbReference>
<organism evidence="1">
    <name type="scientific">Magallana gigas</name>
    <name type="common">Pacific oyster</name>
    <name type="synonym">Crassostrea gigas</name>
    <dbReference type="NCBI Taxonomy" id="29159"/>
    <lineage>
        <taxon>Eukaryota</taxon>
        <taxon>Metazoa</taxon>
        <taxon>Spiralia</taxon>
        <taxon>Lophotrochozoa</taxon>
        <taxon>Mollusca</taxon>
        <taxon>Bivalvia</taxon>
        <taxon>Autobranchia</taxon>
        <taxon>Pteriomorphia</taxon>
        <taxon>Ostreida</taxon>
        <taxon>Ostreoidea</taxon>
        <taxon>Ostreidae</taxon>
        <taxon>Magallana</taxon>
    </lineage>
</organism>
<accession>K1PMG3</accession>
<dbReference type="Pfam" id="PF08487">
    <property type="entry name" value="VIT"/>
    <property type="match status" value="1"/>
</dbReference>
<dbReference type="InParanoid" id="K1PMG3"/>
<reference evidence="1" key="1">
    <citation type="journal article" date="2012" name="Nature">
        <title>The oyster genome reveals stress adaptation and complexity of shell formation.</title>
        <authorList>
            <person name="Zhang G."/>
            <person name="Fang X."/>
            <person name="Guo X."/>
            <person name="Li L."/>
            <person name="Luo R."/>
            <person name="Xu F."/>
            <person name="Yang P."/>
            <person name="Zhang L."/>
            <person name="Wang X."/>
            <person name="Qi H."/>
            <person name="Xiong Z."/>
            <person name="Que H."/>
            <person name="Xie Y."/>
            <person name="Holland P.W."/>
            <person name="Paps J."/>
            <person name="Zhu Y."/>
            <person name="Wu F."/>
            <person name="Chen Y."/>
            <person name="Wang J."/>
            <person name="Peng C."/>
            <person name="Meng J."/>
            <person name="Yang L."/>
            <person name="Liu J."/>
            <person name="Wen B."/>
            <person name="Zhang N."/>
            <person name="Huang Z."/>
            <person name="Zhu Q."/>
            <person name="Feng Y."/>
            <person name="Mount A."/>
            <person name="Hedgecock D."/>
            <person name="Xu Z."/>
            <person name="Liu Y."/>
            <person name="Domazet-Loso T."/>
            <person name="Du Y."/>
            <person name="Sun X."/>
            <person name="Zhang S."/>
            <person name="Liu B."/>
            <person name="Cheng P."/>
            <person name="Jiang X."/>
            <person name="Li J."/>
            <person name="Fan D."/>
            <person name="Wang W."/>
            <person name="Fu W."/>
            <person name="Wang T."/>
            <person name="Wang B."/>
            <person name="Zhang J."/>
            <person name="Peng Z."/>
            <person name="Li Y."/>
            <person name="Li N."/>
            <person name="Wang J."/>
            <person name="Chen M."/>
            <person name="He Y."/>
            <person name="Tan F."/>
            <person name="Song X."/>
            <person name="Zheng Q."/>
            <person name="Huang R."/>
            <person name="Yang H."/>
            <person name="Du X."/>
            <person name="Chen L."/>
            <person name="Yang M."/>
            <person name="Gaffney P.M."/>
            <person name="Wang S."/>
            <person name="Luo L."/>
            <person name="She Z."/>
            <person name="Ming Y."/>
            <person name="Huang W."/>
            <person name="Zhang S."/>
            <person name="Huang B."/>
            <person name="Zhang Y."/>
            <person name="Qu T."/>
            <person name="Ni P."/>
            <person name="Miao G."/>
            <person name="Wang J."/>
            <person name="Wang Q."/>
            <person name="Steinberg C.E."/>
            <person name="Wang H."/>
            <person name="Li N."/>
            <person name="Qian L."/>
            <person name="Zhang G."/>
            <person name="Li Y."/>
            <person name="Yang H."/>
            <person name="Liu X."/>
            <person name="Wang J."/>
            <person name="Yin Y."/>
            <person name="Wang J."/>
        </authorList>
    </citation>
    <scope>NUCLEOTIDE SEQUENCE [LARGE SCALE GENOMIC DNA]</scope>
    <source>
        <strain evidence="1">05x7-T-G4-1.051#20</strain>
    </source>
</reference>
<dbReference type="PROSITE" id="PS50966">
    <property type="entry name" value="ZF_SWIM"/>
    <property type="match status" value="1"/>
</dbReference>
<proteinExistence type="predicted"/>
<protein>
    <submittedName>
        <fullName evidence="1">Uncharacterized protein</fullName>
    </submittedName>
</protein>
<sequence>MSKAEGLPKVVILTLSLSFIYSQIRTINGKEIEGKVKEKEQAKQEFEAAKSKGQSAGHIVANFKLLKLELYLDIFAKDIMSYLYHMRKREYPCVCCKKRTNQRDRRTVTAAQRLVLQKWTVGDVSEDEVLCSLCRVKSSISNPDSALHIFQSFQLLHLQKTWAKIRWVVESANARIKRWKFFDRVLPSSQVPFISDFIKIVCGISNKYFPPLSTGCTEEDSLVAAKMQYLSRQINQLKEEVEERKLDTRSAIWKHPDELQDFPRLDEDQLRELTCGTHQVKLASSYAEEHFGNGCDIMVHKEDPSLIRVRIRSRHISSKSYLLWIRYDEGSVIGWYCRCRAGARVVGMCAHIAAVLWYIDSGRDMESLRSVRDWSKFIDDAAVIPDAIDESESEDDSSECLNEQ</sequence>
<dbReference type="AlphaFoldDB" id="K1PMG3"/>